<dbReference type="GO" id="GO:0016020">
    <property type="term" value="C:membrane"/>
    <property type="evidence" value="ECO:0007669"/>
    <property type="project" value="UniProtKB-SubCell"/>
</dbReference>
<keyword evidence="4 6" id="KW-1133">Transmembrane helix</keyword>
<feature type="domain" description="V-ATPase proteolipid subunit C-like" evidence="7">
    <location>
        <begin position="3"/>
        <end position="43"/>
    </location>
</feature>
<evidence type="ECO:0000256" key="1">
    <source>
        <dbReference type="ARBA" id="ARBA00004141"/>
    </source>
</evidence>
<evidence type="ECO:0000256" key="3">
    <source>
        <dbReference type="ARBA" id="ARBA00022692"/>
    </source>
</evidence>
<evidence type="ECO:0000256" key="2">
    <source>
        <dbReference type="ARBA" id="ARBA00006704"/>
    </source>
</evidence>
<dbReference type="AlphaFoldDB" id="A0ABD3JNZ8"/>
<comment type="caution">
    <text evidence="8">The sequence shown here is derived from an EMBL/GenBank/DDBJ whole genome shotgun (WGS) entry which is preliminary data.</text>
</comment>
<dbReference type="InterPro" id="IPR000454">
    <property type="entry name" value="ATP_synth_F0_csu"/>
</dbReference>
<feature type="transmembrane region" description="Helical" evidence="6">
    <location>
        <begin position="21"/>
        <end position="45"/>
    </location>
</feature>
<keyword evidence="6" id="KW-0406">Ion transport</keyword>
<dbReference type="GO" id="GO:0008289">
    <property type="term" value="F:lipid binding"/>
    <property type="evidence" value="ECO:0007669"/>
    <property type="project" value="UniProtKB-KW"/>
</dbReference>
<dbReference type="GO" id="GO:1902600">
    <property type="term" value="P:proton transmembrane transport"/>
    <property type="evidence" value="ECO:0007669"/>
    <property type="project" value="UniProtKB-KW"/>
</dbReference>
<protein>
    <recommendedName>
        <fullName evidence="7">V-ATPase proteolipid subunit C-like domain-containing protein</fullName>
    </recommendedName>
</protein>
<proteinExistence type="inferred from homology"/>
<comment type="similarity">
    <text evidence="2 6">Belongs to the ATPase C chain family.</text>
</comment>
<dbReference type="PRINTS" id="PR00124">
    <property type="entry name" value="ATPASEC"/>
</dbReference>
<sequence>MDQAIEGVARWPKVEGKIRGALMLSLAFMEASTIYGLIVALVLLFGNPFM</sequence>
<dbReference type="SUPFAM" id="SSF81333">
    <property type="entry name" value="F1F0 ATP synthase subunit C"/>
    <property type="match status" value="1"/>
</dbReference>
<evidence type="ECO:0000259" key="7">
    <source>
        <dbReference type="Pfam" id="PF00137"/>
    </source>
</evidence>
<keyword evidence="3 6" id="KW-0812">Transmembrane</keyword>
<evidence type="ECO:0000313" key="8">
    <source>
        <dbReference type="EMBL" id="KAL3729350.1"/>
    </source>
</evidence>
<dbReference type="Proteomes" id="UP001634007">
    <property type="component" value="Unassembled WGS sequence"/>
</dbReference>
<accession>A0ABD3JNZ8</accession>
<dbReference type="InterPro" id="IPR035921">
    <property type="entry name" value="F/V-ATP_Csub_sf"/>
</dbReference>
<reference evidence="8 9" key="1">
    <citation type="submission" date="2024-11" db="EMBL/GenBank/DDBJ databases">
        <title>Chromosome-level genome assembly of Eucalyptus globulus Labill. provides insights into its genome evolution.</title>
        <authorList>
            <person name="Li X."/>
        </authorList>
    </citation>
    <scope>NUCLEOTIDE SEQUENCE [LARGE SCALE GENOMIC DNA]</scope>
    <source>
        <strain evidence="8">CL2024</strain>
        <tissue evidence="8">Fresh tender leaves</tissue>
    </source>
</reference>
<keyword evidence="5 6" id="KW-0472">Membrane</keyword>
<keyword evidence="9" id="KW-1185">Reference proteome</keyword>
<keyword evidence="6" id="KW-0375">Hydrogen ion transport</keyword>
<keyword evidence="6" id="KW-0446">Lipid-binding</keyword>
<organism evidence="8 9">
    <name type="scientific">Eucalyptus globulus</name>
    <name type="common">Tasmanian blue gum</name>
    <dbReference type="NCBI Taxonomy" id="34317"/>
    <lineage>
        <taxon>Eukaryota</taxon>
        <taxon>Viridiplantae</taxon>
        <taxon>Streptophyta</taxon>
        <taxon>Embryophyta</taxon>
        <taxon>Tracheophyta</taxon>
        <taxon>Spermatophyta</taxon>
        <taxon>Magnoliopsida</taxon>
        <taxon>eudicotyledons</taxon>
        <taxon>Gunneridae</taxon>
        <taxon>Pentapetalae</taxon>
        <taxon>rosids</taxon>
        <taxon>malvids</taxon>
        <taxon>Myrtales</taxon>
        <taxon>Myrtaceae</taxon>
        <taxon>Myrtoideae</taxon>
        <taxon>Eucalypteae</taxon>
        <taxon>Eucalyptus</taxon>
    </lineage>
</organism>
<gene>
    <name evidence="8" type="ORF">ACJRO7_026459</name>
</gene>
<comment type="caution">
    <text evidence="6">Lacks conserved residue(s) required for the propagation of feature annotation.</text>
</comment>
<dbReference type="Pfam" id="PF00137">
    <property type="entry name" value="ATP-synt_C"/>
    <property type="match status" value="1"/>
</dbReference>
<dbReference type="InterPro" id="IPR002379">
    <property type="entry name" value="ATPase_proteolipid_c-like_dom"/>
</dbReference>
<keyword evidence="6" id="KW-0813">Transport</keyword>
<evidence type="ECO:0000313" key="9">
    <source>
        <dbReference type="Proteomes" id="UP001634007"/>
    </source>
</evidence>
<comment type="subcellular location">
    <subcellularLocation>
        <location evidence="1">Membrane</location>
        <topology evidence="1">Multi-pass membrane protein</topology>
    </subcellularLocation>
</comment>
<evidence type="ECO:0000256" key="4">
    <source>
        <dbReference type="ARBA" id="ARBA00022989"/>
    </source>
</evidence>
<name>A0ABD3JNZ8_EUCGL</name>
<dbReference type="Gene3D" id="1.20.120.610">
    <property type="entry name" value="lithium bound rotor ring of v- atpase"/>
    <property type="match status" value="1"/>
</dbReference>
<evidence type="ECO:0000256" key="5">
    <source>
        <dbReference type="ARBA" id="ARBA00023136"/>
    </source>
</evidence>
<dbReference type="EMBL" id="JBJKBG010000007">
    <property type="protein sequence ID" value="KAL3729350.1"/>
    <property type="molecule type" value="Genomic_DNA"/>
</dbReference>
<evidence type="ECO:0000256" key="6">
    <source>
        <dbReference type="RuleBase" id="RU004221"/>
    </source>
</evidence>